<keyword evidence="3" id="KW-1185">Reference proteome</keyword>
<organism evidence="2 3">
    <name type="scientific">Metapseudomonas lalkuanensis</name>
    <dbReference type="NCBI Taxonomy" id="2604832"/>
    <lineage>
        <taxon>Bacteria</taxon>
        <taxon>Pseudomonadati</taxon>
        <taxon>Pseudomonadota</taxon>
        <taxon>Gammaproteobacteria</taxon>
        <taxon>Pseudomonadales</taxon>
        <taxon>Pseudomonadaceae</taxon>
        <taxon>Metapseudomonas</taxon>
    </lineage>
</organism>
<evidence type="ECO:0000313" key="3">
    <source>
        <dbReference type="Proteomes" id="UP000327179"/>
    </source>
</evidence>
<proteinExistence type="predicted"/>
<dbReference type="SUPFAM" id="SSF143422">
    <property type="entry name" value="Transposase IS200-like"/>
    <property type="match status" value="1"/>
</dbReference>
<accession>A0A5J6QJ48</accession>
<dbReference type="PANTHER" id="PTHR36966">
    <property type="entry name" value="REP-ASSOCIATED TYROSINE TRANSPOSASE"/>
    <property type="match status" value="1"/>
</dbReference>
<dbReference type="InterPro" id="IPR002686">
    <property type="entry name" value="Transposase_17"/>
</dbReference>
<dbReference type="SMART" id="SM01321">
    <property type="entry name" value="Y1_Tnp"/>
    <property type="match status" value="1"/>
</dbReference>
<dbReference type="Gene3D" id="3.30.70.1290">
    <property type="entry name" value="Transposase IS200-like"/>
    <property type="match status" value="1"/>
</dbReference>
<dbReference type="GO" id="GO:0043565">
    <property type="term" value="F:sequence-specific DNA binding"/>
    <property type="evidence" value="ECO:0007669"/>
    <property type="project" value="TreeGrafter"/>
</dbReference>
<dbReference type="EMBL" id="CP043311">
    <property type="protein sequence ID" value="QEY60846.1"/>
    <property type="molecule type" value="Genomic_DNA"/>
</dbReference>
<dbReference type="GO" id="GO:0004803">
    <property type="term" value="F:transposase activity"/>
    <property type="evidence" value="ECO:0007669"/>
    <property type="project" value="InterPro"/>
</dbReference>
<gene>
    <name evidence="2" type="ORF">FXN65_01835</name>
</gene>
<reference evidence="2 3" key="1">
    <citation type="submission" date="2019-08" db="EMBL/GenBank/DDBJ databases">
        <title>Whole-genome Sequencing of e-waste polymer degrading bacterium Pseudomonas sp. strain PE08.</title>
        <authorList>
            <person name="Kirdat K."/>
            <person name="Debbarma P."/>
            <person name="Narawade N."/>
            <person name="Suyal D."/>
            <person name="Thorat V."/>
            <person name="Shouche Y."/>
            <person name="Goel R."/>
            <person name="Yadav A."/>
        </authorList>
    </citation>
    <scope>NUCLEOTIDE SEQUENCE [LARGE SCALE GENOMIC DNA]</scope>
    <source>
        <strain evidence="2 3">PE08</strain>
    </source>
</reference>
<evidence type="ECO:0000259" key="1">
    <source>
        <dbReference type="SMART" id="SM01321"/>
    </source>
</evidence>
<dbReference type="Proteomes" id="UP000327179">
    <property type="component" value="Chromosome"/>
</dbReference>
<dbReference type="InterPro" id="IPR052715">
    <property type="entry name" value="RAYT_transposase"/>
</dbReference>
<dbReference type="AlphaFoldDB" id="A0A5J6QJ48"/>
<dbReference type="InterPro" id="IPR036515">
    <property type="entry name" value="Transposase_17_sf"/>
</dbReference>
<evidence type="ECO:0000313" key="2">
    <source>
        <dbReference type="EMBL" id="QEY60846.1"/>
    </source>
</evidence>
<feature type="domain" description="Transposase IS200-like" evidence="1">
    <location>
        <begin position="15"/>
        <end position="130"/>
    </location>
</feature>
<dbReference type="Pfam" id="PF01797">
    <property type="entry name" value="Y1_Tnp"/>
    <property type="match status" value="1"/>
</dbReference>
<sequence>MEMPSKKLRVGRRSLPGQIYHITTSTEGRRPLFRDFTHARIAVAELRRLHEQNVIDSLAWVLMPDHLHWLFQLRGPIPLSTVVKVFKGRSARQLGMQTSIDGVVWQAGFHDHGLRRDEDLLKVARYIVSNPLRAGLVEQIGDYPFWDAHWL</sequence>
<dbReference type="PANTHER" id="PTHR36966:SF1">
    <property type="entry name" value="REP-ASSOCIATED TYROSINE TRANSPOSASE"/>
    <property type="match status" value="1"/>
</dbReference>
<dbReference type="GO" id="GO:0006313">
    <property type="term" value="P:DNA transposition"/>
    <property type="evidence" value="ECO:0007669"/>
    <property type="project" value="InterPro"/>
</dbReference>
<protein>
    <submittedName>
        <fullName evidence="2">Transposase</fullName>
    </submittedName>
</protein>
<name>A0A5J6QJ48_9GAMM</name>
<dbReference type="NCBIfam" id="NF047646">
    <property type="entry name" value="REP_Tyr_transpos"/>
    <property type="match status" value="1"/>
</dbReference>
<dbReference type="KEGG" id="plal:FXN65_01835"/>